<name>A0A1Q4HP22_9MYCO</name>
<evidence type="ECO:0000313" key="2">
    <source>
        <dbReference type="EMBL" id="OJZ69442.1"/>
    </source>
</evidence>
<proteinExistence type="predicted"/>
<gene>
    <name evidence="2" type="ORF">BRW65_22795</name>
</gene>
<dbReference type="AlphaFoldDB" id="A0A1Q4HP22"/>
<reference evidence="2 3" key="1">
    <citation type="submission" date="2016-11" db="EMBL/GenBank/DDBJ databases">
        <title>Genome sequences of unsequenced Mycobacteria.</title>
        <authorList>
            <person name="Greninger A.L."/>
            <person name="Fang F."/>
            <person name="Jerome K.R."/>
        </authorList>
    </citation>
    <scope>NUCLEOTIDE SEQUENCE [LARGE SCALE GENOMIC DNA]</scope>
    <source>
        <strain evidence="2 3">M11</strain>
    </source>
</reference>
<dbReference type="Proteomes" id="UP000186438">
    <property type="component" value="Unassembled WGS sequence"/>
</dbReference>
<evidence type="ECO:0000313" key="3">
    <source>
        <dbReference type="Proteomes" id="UP000186438"/>
    </source>
</evidence>
<feature type="region of interest" description="Disordered" evidence="1">
    <location>
        <begin position="59"/>
        <end position="80"/>
    </location>
</feature>
<dbReference type="RefSeq" id="WP_065499157.1">
    <property type="nucleotide sequence ID" value="NZ_MPNT01000027.1"/>
</dbReference>
<dbReference type="EMBL" id="MPNT01000027">
    <property type="protein sequence ID" value="OJZ69442.1"/>
    <property type="molecule type" value="Genomic_DNA"/>
</dbReference>
<accession>A0A1Q4HP22</accession>
<organism evidence="2 3">
    <name type="scientific">Mycobacterium paraffinicum</name>
    <dbReference type="NCBI Taxonomy" id="53378"/>
    <lineage>
        <taxon>Bacteria</taxon>
        <taxon>Bacillati</taxon>
        <taxon>Actinomycetota</taxon>
        <taxon>Actinomycetes</taxon>
        <taxon>Mycobacteriales</taxon>
        <taxon>Mycobacteriaceae</taxon>
        <taxon>Mycobacterium</taxon>
    </lineage>
</organism>
<sequence>MPRNRTRVSTTVDADLLASARSLRAGAKDHALFDEALGALLAANRAAEVDASYAAYDEHPADEPDQWGEVADWRRSARHR</sequence>
<keyword evidence="3" id="KW-1185">Reference proteome</keyword>
<evidence type="ECO:0000256" key="1">
    <source>
        <dbReference type="SAM" id="MobiDB-lite"/>
    </source>
</evidence>
<dbReference type="STRING" id="53378.BRW65_22795"/>
<comment type="caution">
    <text evidence="2">The sequence shown here is derived from an EMBL/GenBank/DDBJ whole genome shotgun (WGS) entry which is preliminary data.</text>
</comment>
<protein>
    <submittedName>
        <fullName evidence="2">Antitoxin MazE5</fullName>
    </submittedName>
</protein>
<feature type="compositionally biased region" description="Basic and acidic residues" evidence="1">
    <location>
        <begin position="71"/>
        <end position="80"/>
    </location>
</feature>